<reference evidence="1 2" key="1">
    <citation type="journal article" date="2021" name="Genome Biol.">
        <title>AFLAP: assembly-free linkage analysis pipeline using k-mers from genome sequencing data.</title>
        <authorList>
            <person name="Fletcher K."/>
            <person name="Zhang L."/>
            <person name="Gil J."/>
            <person name="Han R."/>
            <person name="Cavanaugh K."/>
            <person name="Michelmore R."/>
        </authorList>
    </citation>
    <scope>NUCLEOTIDE SEQUENCE [LARGE SCALE GENOMIC DNA]</scope>
    <source>
        <strain evidence="1 2">SF5</strain>
    </source>
</reference>
<dbReference type="Proteomes" id="UP000294530">
    <property type="component" value="Unassembled WGS sequence"/>
</dbReference>
<accession>A0A976IJ43</accession>
<proteinExistence type="predicted"/>
<dbReference type="GeneID" id="94347452"/>
<comment type="caution">
    <text evidence="1">The sequence shown here is derived from an EMBL/GenBank/DDBJ whole genome shotgun (WGS) entry which is preliminary data.</text>
</comment>
<dbReference type="KEGG" id="blac:94347452"/>
<sequence length="68" mass="7476">MAGINQSEMKLLVPTNHQTTSSTTMGKIALLFELLDMKPKFHALLGRADSSGLWAQLEKMLSGIDQTE</sequence>
<evidence type="ECO:0000313" key="2">
    <source>
        <dbReference type="Proteomes" id="UP000294530"/>
    </source>
</evidence>
<organism evidence="1 2">
    <name type="scientific">Bremia lactucae</name>
    <name type="common">Lettuce downy mildew</name>
    <dbReference type="NCBI Taxonomy" id="4779"/>
    <lineage>
        <taxon>Eukaryota</taxon>
        <taxon>Sar</taxon>
        <taxon>Stramenopiles</taxon>
        <taxon>Oomycota</taxon>
        <taxon>Peronosporomycetes</taxon>
        <taxon>Peronosporales</taxon>
        <taxon>Peronosporaceae</taxon>
        <taxon>Bremia</taxon>
    </lineage>
</organism>
<protein>
    <submittedName>
        <fullName evidence="1">Uncharacterized protein</fullName>
    </submittedName>
</protein>
<dbReference type="EMBL" id="SHOA02000012">
    <property type="protein sequence ID" value="TDH72734.1"/>
    <property type="molecule type" value="Genomic_DNA"/>
</dbReference>
<gene>
    <name evidence="1" type="ORF">CCR75_003687</name>
</gene>
<name>A0A976IJ43_BRELC</name>
<keyword evidence="2" id="KW-1185">Reference proteome</keyword>
<evidence type="ECO:0000313" key="1">
    <source>
        <dbReference type="EMBL" id="TDH72734.1"/>
    </source>
</evidence>
<dbReference type="AlphaFoldDB" id="A0A976IJ43"/>
<dbReference type="RefSeq" id="XP_067822233.1">
    <property type="nucleotide sequence ID" value="XM_067961781.1"/>
</dbReference>